<sequence length="373" mass="41222">MKVSSSLQLALVLSVLWLAIASVSGARQKSQVVADVASTAYSQTLHGERKCYNLRVRDANKHISTRLTRYFVFGGVLQAIAEQSQIPREDIVAGGASRFQDQSSGLGRKFHAAHVIRVGAIDSRLKQKKAGLNTALQNYIGHTQNVIDIANVWHGVAGQIDRYQSDNLGELAKIDFGGEFEPTNRRKVEDLMKLFRDIIDTHVNSGQRNREEQSELEADKIGVYCAGALMLFEAGKEGYQMRRSVSTRDPYSDPRGFTIADMKKNPALFTTANSISERNTKTEQDDIHTSIAFTYETGGSDCCDCVFCVATREEQEENRFPVRRFVQCVFLGRSGLLPNVSSEVTPSVTRAGMASGLIQNEIHDMTTISADGM</sequence>
<accession>A0A182IT08</accession>
<protein>
    <submittedName>
        <fullName evidence="1">Uncharacterized protein</fullName>
    </submittedName>
</protein>
<dbReference type="STRING" id="41427.A0A182IT08"/>
<proteinExistence type="predicted"/>
<name>A0A182IT08_ANOAO</name>
<dbReference type="EnsemblMetazoa" id="AATE004909-RA">
    <property type="protein sequence ID" value="AATE004909-PA.1"/>
    <property type="gene ID" value="AATE004909"/>
</dbReference>
<reference evidence="1" key="1">
    <citation type="submission" date="2022-08" db="UniProtKB">
        <authorList>
            <consortium name="EnsemblMetazoa"/>
        </authorList>
    </citation>
    <scope>IDENTIFICATION</scope>
    <source>
        <strain evidence="1">EBRO</strain>
    </source>
</reference>
<dbReference type="AlphaFoldDB" id="A0A182IT08"/>
<organism evidence="1">
    <name type="scientific">Anopheles atroparvus</name>
    <name type="common">European mosquito</name>
    <dbReference type="NCBI Taxonomy" id="41427"/>
    <lineage>
        <taxon>Eukaryota</taxon>
        <taxon>Metazoa</taxon>
        <taxon>Ecdysozoa</taxon>
        <taxon>Arthropoda</taxon>
        <taxon>Hexapoda</taxon>
        <taxon>Insecta</taxon>
        <taxon>Pterygota</taxon>
        <taxon>Neoptera</taxon>
        <taxon>Endopterygota</taxon>
        <taxon>Diptera</taxon>
        <taxon>Nematocera</taxon>
        <taxon>Culicoidea</taxon>
        <taxon>Culicidae</taxon>
        <taxon>Anophelinae</taxon>
        <taxon>Anopheles</taxon>
    </lineage>
</organism>
<evidence type="ECO:0000313" key="1">
    <source>
        <dbReference type="EnsemblMetazoa" id="AATE004909-PA.1"/>
    </source>
</evidence>
<dbReference type="VEuPathDB" id="VectorBase:AATE004909"/>